<dbReference type="InterPro" id="IPR008949">
    <property type="entry name" value="Isoprenoid_synthase_dom_sf"/>
</dbReference>
<protein>
    <recommendedName>
        <fullName evidence="4">Terpene synthase</fullName>
        <ecNumber evidence="4">4.2.3.-</ecNumber>
    </recommendedName>
</protein>
<evidence type="ECO:0000256" key="2">
    <source>
        <dbReference type="ARBA" id="ARBA00006333"/>
    </source>
</evidence>
<accession>A0A9W8N5M7</accession>
<dbReference type="AlphaFoldDB" id="A0A9W8N5M7"/>
<dbReference type="Proteomes" id="UP001148614">
    <property type="component" value="Unassembled WGS sequence"/>
</dbReference>
<dbReference type="SUPFAM" id="SSF48576">
    <property type="entry name" value="Terpenoid synthases"/>
    <property type="match status" value="1"/>
</dbReference>
<reference evidence="5" key="1">
    <citation type="submission" date="2022-07" db="EMBL/GenBank/DDBJ databases">
        <title>Genome Sequence of Xylaria arbuscula.</title>
        <authorList>
            <person name="Buettner E."/>
        </authorList>
    </citation>
    <scope>NUCLEOTIDE SEQUENCE</scope>
    <source>
        <strain evidence="5">VT107</strain>
    </source>
</reference>
<sequence length="362" mass="41684">MPPKSSEGGAITFPSTARIPDLCSSIMARKAVVNPNYFQVKAEGERWLAQIMKWDKKASAKNTRTDLCYLVALWAPTCDEEALRVMLDWQHWVFLFDDQFDEGHLRCDPIAAREEVDFMMTIMTDDAPPVGLDRSPVGYIFQRCWQAIKRRSSLELQQRYREQHWRYFEQLVVQIQRAARSEILTSDVQTYMELRRGTIGVYPGIALTEWAQNVKLPESVFSHNSIQECMRVSSELVVLVNDVLSYRKDLELGVDYNLISLLQTKGLTTQQSLDQIGIMYNDCYKRWYTALAELPCYGEEIDREVLKFIDVCSFVASGNLHWSFKTGRYLGTGGHDVYKTKIMYLPRGSAPESKDNEEIGVH</sequence>
<comment type="cofactor">
    <cofactor evidence="1 4">
        <name>Mg(2+)</name>
        <dbReference type="ChEBI" id="CHEBI:18420"/>
    </cofactor>
</comment>
<dbReference type="EMBL" id="JANPWZ010002618">
    <property type="protein sequence ID" value="KAJ3557354.1"/>
    <property type="molecule type" value="Genomic_DNA"/>
</dbReference>
<proteinExistence type="inferred from homology"/>
<dbReference type="PANTHER" id="PTHR35201:SF4">
    <property type="entry name" value="BETA-PINACENE SYNTHASE-RELATED"/>
    <property type="match status" value="1"/>
</dbReference>
<evidence type="ECO:0000256" key="4">
    <source>
        <dbReference type="RuleBase" id="RU366034"/>
    </source>
</evidence>
<dbReference type="PANTHER" id="PTHR35201">
    <property type="entry name" value="TERPENE SYNTHASE"/>
    <property type="match status" value="1"/>
</dbReference>
<evidence type="ECO:0000313" key="5">
    <source>
        <dbReference type="EMBL" id="KAJ3557354.1"/>
    </source>
</evidence>
<dbReference type="GO" id="GO:0010333">
    <property type="term" value="F:terpene synthase activity"/>
    <property type="evidence" value="ECO:0007669"/>
    <property type="project" value="InterPro"/>
</dbReference>
<keyword evidence="3 4" id="KW-0460">Magnesium</keyword>
<keyword evidence="4" id="KW-0456">Lyase</keyword>
<dbReference type="EC" id="4.2.3.-" evidence="4"/>
<dbReference type="VEuPathDB" id="FungiDB:F4678DRAFT_457299"/>
<organism evidence="5 6">
    <name type="scientific">Xylaria arbuscula</name>
    <dbReference type="NCBI Taxonomy" id="114810"/>
    <lineage>
        <taxon>Eukaryota</taxon>
        <taxon>Fungi</taxon>
        <taxon>Dikarya</taxon>
        <taxon>Ascomycota</taxon>
        <taxon>Pezizomycotina</taxon>
        <taxon>Sordariomycetes</taxon>
        <taxon>Xylariomycetidae</taxon>
        <taxon>Xylariales</taxon>
        <taxon>Xylariaceae</taxon>
        <taxon>Xylaria</taxon>
    </lineage>
</organism>
<comment type="similarity">
    <text evidence="2 4">Belongs to the terpene synthase family.</text>
</comment>
<dbReference type="InterPro" id="IPR034686">
    <property type="entry name" value="Terpene_cyclase-like_2"/>
</dbReference>
<comment type="caution">
    <text evidence="5">The sequence shown here is derived from an EMBL/GenBank/DDBJ whole genome shotgun (WGS) entry which is preliminary data.</text>
</comment>
<name>A0A9W8N5M7_9PEZI</name>
<keyword evidence="6" id="KW-1185">Reference proteome</keyword>
<evidence type="ECO:0000256" key="1">
    <source>
        <dbReference type="ARBA" id="ARBA00001946"/>
    </source>
</evidence>
<dbReference type="GO" id="GO:0046872">
    <property type="term" value="F:metal ion binding"/>
    <property type="evidence" value="ECO:0007669"/>
    <property type="project" value="UniProtKB-KW"/>
</dbReference>
<dbReference type="SFLD" id="SFLDS00005">
    <property type="entry name" value="Isoprenoid_Synthase_Type_I"/>
    <property type="match status" value="1"/>
</dbReference>
<dbReference type="Gene3D" id="1.10.600.10">
    <property type="entry name" value="Farnesyl Diphosphate Synthase"/>
    <property type="match status" value="1"/>
</dbReference>
<evidence type="ECO:0000256" key="3">
    <source>
        <dbReference type="ARBA" id="ARBA00022842"/>
    </source>
</evidence>
<evidence type="ECO:0000313" key="6">
    <source>
        <dbReference type="Proteomes" id="UP001148614"/>
    </source>
</evidence>
<dbReference type="SFLD" id="SFLDG01020">
    <property type="entry name" value="Terpene_Cyclase_Like_2"/>
    <property type="match status" value="1"/>
</dbReference>
<dbReference type="Pfam" id="PF19086">
    <property type="entry name" value="Terpene_syn_C_2"/>
    <property type="match status" value="1"/>
</dbReference>
<keyword evidence="4" id="KW-0479">Metal-binding</keyword>
<gene>
    <name evidence="5" type="ORF">NPX13_g9945</name>
</gene>
<dbReference type="GO" id="GO:0008299">
    <property type="term" value="P:isoprenoid biosynthetic process"/>
    <property type="evidence" value="ECO:0007669"/>
    <property type="project" value="UniProtKB-ARBA"/>
</dbReference>